<dbReference type="AlphaFoldDB" id="A0A6J5VWA3"/>
<organism evidence="1 2">
    <name type="scientific">Prunus armeniaca</name>
    <name type="common">Apricot</name>
    <name type="synonym">Armeniaca vulgaris</name>
    <dbReference type="NCBI Taxonomy" id="36596"/>
    <lineage>
        <taxon>Eukaryota</taxon>
        <taxon>Viridiplantae</taxon>
        <taxon>Streptophyta</taxon>
        <taxon>Embryophyta</taxon>
        <taxon>Tracheophyta</taxon>
        <taxon>Spermatophyta</taxon>
        <taxon>Magnoliopsida</taxon>
        <taxon>eudicotyledons</taxon>
        <taxon>Gunneridae</taxon>
        <taxon>Pentapetalae</taxon>
        <taxon>rosids</taxon>
        <taxon>fabids</taxon>
        <taxon>Rosales</taxon>
        <taxon>Rosaceae</taxon>
        <taxon>Amygdaloideae</taxon>
        <taxon>Amygdaleae</taxon>
        <taxon>Prunus</taxon>
    </lineage>
</organism>
<name>A0A6J5VWA3_PRUAR</name>
<evidence type="ECO:0000313" key="1">
    <source>
        <dbReference type="EMBL" id="CAB4292291.1"/>
    </source>
</evidence>
<proteinExistence type="predicted"/>
<dbReference type="EMBL" id="CAEKKB010000001">
    <property type="protein sequence ID" value="CAB4292291.1"/>
    <property type="molecule type" value="Genomic_DNA"/>
</dbReference>
<gene>
    <name evidence="1" type="ORF">ORAREDHAP_LOCUS565</name>
</gene>
<keyword evidence="2" id="KW-1185">Reference proteome</keyword>
<sequence>MECDLGIGSAAAREVLFTIVSTTNGYQNKSVEAEGCWLSVWLLAEAINHDLQKLLNQNDSHLGNEWEVVCSAKASLSKCGVVGVIAFLKLKGLASSDI</sequence>
<reference evidence="2" key="1">
    <citation type="journal article" date="2020" name="Genome Biol.">
        <title>Gamete binning: chromosome-level and haplotype-resolved genome assembly enabled by high-throughput single-cell sequencing of gamete genomes.</title>
        <authorList>
            <person name="Campoy J.A."/>
            <person name="Sun H."/>
            <person name="Goel M."/>
            <person name="Jiao W.-B."/>
            <person name="Folz-Donahue K."/>
            <person name="Wang N."/>
            <person name="Rubio M."/>
            <person name="Liu C."/>
            <person name="Kukat C."/>
            <person name="Ruiz D."/>
            <person name="Huettel B."/>
            <person name="Schneeberger K."/>
        </authorList>
    </citation>
    <scope>NUCLEOTIDE SEQUENCE [LARGE SCALE GENOMIC DNA]</scope>
    <source>
        <strain evidence="2">cv. Rojo Pasion</strain>
    </source>
</reference>
<dbReference type="Proteomes" id="UP000507245">
    <property type="component" value="Unassembled WGS sequence"/>
</dbReference>
<evidence type="ECO:0000313" key="2">
    <source>
        <dbReference type="Proteomes" id="UP000507245"/>
    </source>
</evidence>
<accession>A0A6J5VWA3</accession>
<protein>
    <submittedName>
        <fullName evidence="1">Uncharacterized protein</fullName>
    </submittedName>
</protein>